<feature type="domain" description="ASPIC/UnbV" evidence="2">
    <location>
        <begin position="509"/>
        <end position="573"/>
    </location>
</feature>
<dbReference type="Gene3D" id="2.130.10.130">
    <property type="entry name" value="Integrin alpha, N-terminal"/>
    <property type="match status" value="4"/>
</dbReference>
<dbReference type="InterPro" id="IPR013517">
    <property type="entry name" value="FG-GAP"/>
</dbReference>
<dbReference type="SUPFAM" id="SSF69318">
    <property type="entry name" value="Integrin alpha N-terminal domain"/>
    <property type="match status" value="3"/>
</dbReference>
<dbReference type="InterPro" id="IPR011519">
    <property type="entry name" value="UnbV_ASPIC"/>
</dbReference>
<dbReference type="PROSITE" id="PS51257">
    <property type="entry name" value="PROKAR_LIPOPROTEIN"/>
    <property type="match status" value="1"/>
</dbReference>
<dbReference type="RefSeq" id="WP_255038334.1">
    <property type="nucleotide sequence ID" value="NZ_RJUF01000175.1"/>
</dbReference>
<evidence type="ECO:0000313" key="3">
    <source>
        <dbReference type="EMBL" id="MCP9764642.1"/>
    </source>
</evidence>
<protein>
    <submittedName>
        <fullName evidence="3">RNA-binding protein</fullName>
    </submittedName>
</protein>
<keyword evidence="4" id="KW-1185">Reference proteome</keyword>
<evidence type="ECO:0000256" key="1">
    <source>
        <dbReference type="ARBA" id="ARBA00022729"/>
    </source>
</evidence>
<reference evidence="3 4" key="1">
    <citation type="submission" date="2018-11" db="EMBL/GenBank/DDBJ databases">
        <title>Novel bacteria species description.</title>
        <authorList>
            <person name="Han J.-H."/>
        </authorList>
    </citation>
    <scope>NUCLEOTIDE SEQUENCE [LARGE SCALE GENOMIC DNA]</scope>
    <source>
        <strain evidence="3 4">KCTC23259</strain>
    </source>
</reference>
<keyword evidence="1" id="KW-0732">Signal</keyword>
<dbReference type="Proteomes" id="UP001204144">
    <property type="component" value="Unassembled WGS sequence"/>
</dbReference>
<comment type="caution">
    <text evidence="3">The sequence shown here is derived from an EMBL/GenBank/DDBJ whole genome shotgun (WGS) entry which is preliminary data.</text>
</comment>
<name>A0AAE3H463_9BACT</name>
<gene>
    <name evidence="3" type="ORF">EGI31_17020</name>
</gene>
<dbReference type="EMBL" id="RJUF01000175">
    <property type="protein sequence ID" value="MCP9764642.1"/>
    <property type="molecule type" value="Genomic_DNA"/>
</dbReference>
<dbReference type="Pfam" id="PF07593">
    <property type="entry name" value="UnbV_ASPIC"/>
    <property type="match status" value="1"/>
</dbReference>
<dbReference type="Pfam" id="PF13517">
    <property type="entry name" value="FG-GAP_3"/>
    <property type="match status" value="6"/>
</dbReference>
<dbReference type="PANTHER" id="PTHR16026:SF0">
    <property type="entry name" value="CARTILAGE ACIDIC PROTEIN 1"/>
    <property type="match status" value="1"/>
</dbReference>
<organism evidence="3 4">
    <name type="scientific">Lacihabitans soyangensis</name>
    <dbReference type="NCBI Taxonomy" id="869394"/>
    <lineage>
        <taxon>Bacteria</taxon>
        <taxon>Pseudomonadati</taxon>
        <taxon>Bacteroidota</taxon>
        <taxon>Cytophagia</taxon>
        <taxon>Cytophagales</taxon>
        <taxon>Leadbetterellaceae</taxon>
        <taxon>Lacihabitans</taxon>
    </lineage>
</organism>
<evidence type="ECO:0000313" key="4">
    <source>
        <dbReference type="Proteomes" id="UP001204144"/>
    </source>
</evidence>
<proteinExistence type="predicted"/>
<evidence type="ECO:0000259" key="2">
    <source>
        <dbReference type="Pfam" id="PF07593"/>
    </source>
</evidence>
<dbReference type="PANTHER" id="PTHR16026">
    <property type="entry name" value="CARTILAGE ACIDIC PROTEIN 1"/>
    <property type="match status" value="1"/>
</dbReference>
<accession>A0AAE3H463</accession>
<dbReference type="InterPro" id="IPR028994">
    <property type="entry name" value="Integrin_alpha_N"/>
</dbReference>
<sequence>MKYLFTLSFFALLISCKNKNQLFEKLSSGDTNIDFVNQITENEIDNVLNYEYFYNGGGVASADFNNDGLQDLYYTANQGTDKLYINKGDLKFEDITEKSGIKYNGEWKTGVSVVDINNDGYQDIYVSVSANIDNPELRGNKLYINNKDLTFTDKAAEYGLDLKTYSTQAAFFDYDKDGDLDAYILNHNVKDFKRFDVQAVHFMRDSLAGDRLMQNNQGKFEDVSIAAGIKGNPIGFGLGIHTADLNNDGWTDIYVSNDYLEEDYLYINNKNGTFTDEIKSKTNHTSYFSMGNEVGDINNDLLPDIITTDMLPEDNKRQKLLFGPEKYEAYLSMLKNGIQPSIMRNMLQLNNGDGTFSEIGQLAGLSNTDWSWSVLFADYDNDGYKDVFVSNGYLRDYTNMDFMKYYADEGQQSGTNIMEVIKKMPSTKTPNYIFQNNKNLTFTNKQKDWGFEEAVITNGTISVDLDNDGDLEIVTNNLNEESFIFKNLSTESKIGNFLSINYNDSRKTGAKFYVYANNLRQFQEFTPIHGYQSSTQANLIFGLGVNNKVDSLVIVWPDGKVQKQTNIQANQTLKISYSPNSIAQSLPSTSSYFVEKNALDFTHNQMALNDFSRQILLPQMYSYQGPRITKGDVNGDGLEDVFIGSGKGFPSELFIQQSNGLFNKKEQPVFKQDELCTDTDAAFIDIEKDGDLDLIVTSGGYEYLPNDLMLQNRVYINDGKGNFSKSFDALVDTPYADSSLETIDFDKDGDLDLVVGGSIVPWNFPISNPSRLYRNDSGKFIKVDDTIFDNLGIVTDITSTDFNKDGWVDLVIVGEWTGIQILQNNNGIFSKLDNETAKMIGAWSSVKAGDFDKDGDEDLIVGNQGFNSQLKASSAEPVSLFYQDFDDNGKIDPILAYYTQGKNYPAYSRDEISDQIVSLKKKYITHEAYSTARIDEVLADFKGKDIKKLEINTLESIILENDNGVFKVKALPIQAQFAPIYAIENADLNGDGFQDLILGGNQSKGRVRLGNIDANYMQVYLNDKKGNFVYHSSLGVKGDVRGLKMINNQLIVGINSGKARSFELNNFKKVIL</sequence>
<dbReference type="AlphaFoldDB" id="A0AAE3H463"/>
<dbReference type="InterPro" id="IPR027039">
    <property type="entry name" value="Crtac1"/>
</dbReference>